<keyword evidence="14 17" id="KW-0275">Fatty acid biosynthesis</keyword>
<feature type="transmembrane region" description="Helical" evidence="17">
    <location>
        <begin position="124"/>
        <end position="149"/>
    </location>
</feature>
<dbReference type="GO" id="GO:0008270">
    <property type="term" value="F:zinc ion binding"/>
    <property type="evidence" value="ECO:0007669"/>
    <property type="project" value="UniProtKB-KW"/>
</dbReference>
<name>A0A443QWV2_9ACAR</name>
<dbReference type="UniPathway" id="UPA00094"/>
<comment type="function">
    <text evidence="17">Catalyzes the third of the four reactions of the long-chain fatty acids elongation cycle. This endoplasmic reticulum-bound enzymatic process, allows the addition of two carbons to the chain of long- and very long-chain fatty acids/VLCFAs per cycle. This enzyme catalyzes the dehydration of the 3-hydroxyacyl-CoA intermediate into trans-2,3-enoyl-CoA, within each cycle of fatty acid elongation. Thereby, it participates to the production of VLCFAs of different chain lengths that are involved in multiple biological processes as precursors of membrane lipids and lipid mediators.</text>
</comment>
<comment type="caution">
    <text evidence="17">Lacks conserved residue(s) required for the propagation of feature annotation.</text>
</comment>
<keyword evidence="15 17" id="KW-0456">Lyase</keyword>
<protein>
    <recommendedName>
        <fullName evidence="4 17">Very-long-chain (3R)-3-hydroxyacyl-CoA dehydratase</fullName>
        <ecNumber evidence="4 17">4.2.1.134</ecNumber>
    </recommendedName>
</protein>
<evidence type="ECO:0000256" key="12">
    <source>
        <dbReference type="ARBA" id="ARBA00023098"/>
    </source>
</evidence>
<evidence type="ECO:0000256" key="17">
    <source>
        <dbReference type="RuleBase" id="RU363109"/>
    </source>
</evidence>
<dbReference type="GO" id="GO:0102158">
    <property type="term" value="F:very-long-chain (3R)-3-hydroxyacyl-CoA dehydratase activity"/>
    <property type="evidence" value="ECO:0007669"/>
    <property type="project" value="UniProtKB-EC"/>
</dbReference>
<dbReference type="OrthoDB" id="2157530at2759"/>
<dbReference type="GO" id="GO:0005789">
    <property type="term" value="C:endoplasmic reticulum membrane"/>
    <property type="evidence" value="ECO:0007669"/>
    <property type="project" value="UniProtKB-SubCell"/>
</dbReference>
<dbReference type="EMBL" id="NCKU01003450">
    <property type="protein sequence ID" value="RWS07486.1"/>
    <property type="molecule type" value="Genomic_DNA"/>
</dbReference>
<keyword evidence="20" id="KW-1185">Reference proteome</keyword>
<dbReference type="GO" id="GO:0042761">
    <property type="term" value="P:very long-chain fatty acid biosynthetic process"/>
    <property type="evidence" value="ECO:0007669"/>
    <property type="project" value="TreeGrafter"/>
</dbReference>
<evidence type="ECO:0000256" key="4">
    <source>
        <dbReference type="ARBA" id="ARBA00013122"/>
    </source>
</evidence>
<comment type="pathway">
    <text evidence="2 17">Lipid metabolism; fatty acid biosynthesis.</text>
</comment>
<evidence type="ECO:0000256" key="9">
    <source>
        <dbReference type="ARBA" id="ARBA00022832"/>
    </source>
</evidence>
<evidence type="ECO:0000256" key="2">
    <source>
        <dbReference type="ARBA" id="ARBA00005194"/>
    </source>
</evidence>
<feature type="domain" description="RanBP2-type" evidence="18">
    <location>
        <begin position="43"/>
        <end position="72"/>
    </location>
</feature>
<reference evidence="19 20" key="1">
    <citation type="journal article" date="2018" name="Gigascience">
        <title>Genomes of trombidid mites reveal novel predicted allergens and laterally-transferred genes associated with secondary metabolism.</title>
        <authorList>
            <person name="Dong X."/>
            <person name="Chaisiri K."/>
            <person name="Xia D."/>
            <person name="Armstrong S.D."/>
            <person name="Fang Y."/>
            <person name="Donnelly M.J."/>
            <person name="Kadowaki T."/>
            <person name="McGarry J.W."/>
            <person name="Darby A.C."/>
            <person name="Makepeace B.L."/>
        </authorList>
    </citation>
    <scope>NUCLEOTIDE SEQUENCE [LARGE SCALE GENOMIC DNA]</scope>
    <source>
        <strain evidence="19">UoL-WK</strain>
    </source>
</reference>
<dbReference type="Pfam" id="PF00641">
    <property type="entry name" value="Zn_ribbon_RanBP"/>
    <property type="match status" value="1"/>
</dbReference>
<gene>
    <name evidence="19" type="ORF">B4U79_10256</name>
</gene>
<dbReference type="InterPro" id="IPR001876">
    <property type="entry name" value="Znf_RanBP2"/>
</dbReference>
<evidence type="ECO:0000256" key="11">
    <source>
        <dbReference type="ARBA" id="ARBA00022989"/>
    </source>
</evidence>
<dbReference type="PROSITE" id="PS01358">
    <property type="entry name" value="ZF_RANBP2_1"/>
    <property type="match status" value="2"/>
</dbReference>
<evidence type="ECO:0000313" key="20">
    <source>
        <dbReference type="Proteomes" id="UP000285301"/>
    </source>
</evidence>
<comment type="caution">
    <text evidence="19">The sequence shown here is derived from an EMBL/GenBank/DDBJ whole genome shotgun (WGS) entry which is preliminary data.</text>
</comment>
<evidence type="ECO:0000313" key="19">
    <source>
        <dbReference type="EMBL" id="RWS07486.1"/>
    </source>
</evidence>
<accession>A0A443QWV2</accession>
<dbReference type="AlphaFoldDB" id="A0A443QWV2"/>
<dbReference type="GO" id="GO:0030148">
    <property type="term" value="P:sphingolipid biosynthetic process"/>
    <property type="evidence" value="ECO:0007669"/>
    <property type="project" value="TreeGrafter"/>
</dbReference>
<keyword evidence="6 17" id="KW-0812">Transmembrane</keyword>
<evidence type="ECO:0000259" key="18">
    <source>
        <dbReference type="PROSITE" id="PS50199"/>
    </source>
</evidence>
<dbReference type="SMART" id="SM00547">
    <property type="entry name" value="ZnF_RBZ"/>
    <property type="match status" value="2"/>
</dbReference>
<feature type="transmembrane region" description="Helical" evidence="17">
    <location>
        <begin position="219"/>
        <end position="237"/>
    </location>
</feature>
<evidence type="ECO:0000256" key="1">
    <source>
        <dbReference type="ARBA" id="ARBA00004141"/>
    </source>
</evidence>
<keyword evidence="10" id="KW-0862">Zinc</keyword>
<proteinExistence type="inferred from homology"/>
<evidence type="ECO:0000256" key="5">
    <source>
        <dbReference type="ARBA" id="ARBA00022516"/>
    </source>
</evidence>
<dbReference type="SUPFAM" id="SSF90209">
    <property type="entry name" value="Ran binding protein zinc finger-like"/>
    <property type="match status" value="2"/>
</dbReference>
<feature type="transmembrane region" description="Helical" evidence="17">
    <location>
        <begin position="169"/>
        <end position="198"/>
    </location>
</feature>
<evidence type="ECO:0000256" key="16">
    <source>
        <dbReference type="PROSITE-ProRule" id="PRU00322"/>
    </source>
</evidence>
<keyword evidence="8 16" id="KW-0863">Zinc-finger</keyword>
<dbReference type="InterPro" id="IPR036443">
    <property type="entry name" value="Znf_RanBP2_sf"/>
</dbReference>
<dbReference type="STRING" id="1965070.A0A443QWV2"/>
<evidence type="ECO:0000256" key="15">
    <source>
        <dbReference type="ARBA" id="ARBA00023239"/>
    </source>
</evidence>
<keyword evidence="17" id="KW-0256">Endoplasmic reticulum</keyword>
<keyword evidence="13 17" id="KW-0472">Membrane</keyword>
<feature type="domain" description="RanBP2-type" evidence="18">
    <location>
        <begin position="1"/>
        <end position="32"/>
    </location>
</feature>
<evidence type="ECO:0000256" key="8">
    <source>
        <dbReference type="ARBA" id="ARBA00022771"/>
    </source>
</evidence>
<keyword evidence="7" id="KW-0479">Metal-binding</keyword>
<comment type="subcellular location">
    <subcellularLocation>
        <location evidence="17">Endoplasmic reticulum membrane</location>
        <topology evidence="17">Multi-pass membrane protein</topology>
    </subcellularLocation>
    <subcellularLocation>
        <location evidence="1">Membrane</location>
        <topology evidence="1">Multi-pass membrane protein</topology>
    </subcellularLocation>
</comment>
<evidence type="ECO:0000256" key="10">
    <source>
        <dbReference type="ARBA" id="ARBA00022833"/>
    </source>
</evidence>
<dbReference type="GO" id="GO:0030497">
    <property type="term" value="P:fatty acid elongation"/>
    <property type="evidence" value="ECO:0007669"/>
    <property type="project" value="TreeGrafter"/>
</dbReference>
<keyword evidence="9 17" id="KW-0276">Fatty acid metabolism</keyword>
<sequence>MSEEWLCSDSKCNRWNAGHRSKCIACGKQRPPAKESGRQNSKFLGDWYCSRCGSVNWSRTQTCDMCNSPRFGDNIGDQQRKGFSETLEYISRYENVRRNLRDKDKDFGRRRKSQRLTADEFRRVYLFLYNLFQFVGYVYILFILSILYAKDGIESMKVAYSALSRVMKFLHLLQILDFLHALLGYTTGSALFAALHLINRLVMLFVMIDGEPRIQTKPVVFYLFALYTLMDVVRYPYYMFRVFKVSISLLTWLRYSMWMPLLPLISFSEDISYFQETERFSISLPNPTNFSFYPPNFIRLYLLLGFFPCNY</sequence>
<evidence type="ECO:0000256" key="13">
    <source>
        <dbReference type="ARBA" id="ARBA00023136"/>
    </source>
</evidence>
<comment type="catalytic activity">
    <reaction evidence="17">
        <text>a very-long-chain (3R)-3-hydroxyacyl-CoA = a very-long-chain (2E)-enoyl-CoA + H2O</text>
        <dbReference type="Rhea" id="RHEA:45812"/>
        <dbReference type="ChEBI" id="CHEBI:15377"/>
        <dbReference type="ChEBI" id="CHEBI:83728"/>
        <dbReference type="ChEBI" id="CHEBI:85440"/>
        <dbReference type="EC" id="4.2.1.134"/>
    </reaction>
</comment>
<comment type="similarity">
    <text evidence="3 17">Belongs to the very long-chain fatty acids dehydratase HACD family.</text>
</comment>
<dbReference type="PROSITE" id="PS50199">
    <property type="entry name" value="ZF_RANBP2_2"/>
    <property type="match status" value="2"/>
</dbReference>
<dbReference type="EC" id="4.2.1.134" evidence="4 17"/>
<evidence type="ECO:0000256" key="7">
    <source>
        <dbReference type="ARBA" id="ARBA00022723"/>
    </source>
</evidence>
<dbReference type="Gene3D" id="4.10.1060.10">
    <property type="entry name" value="Zinc finger, RanBP2-type"/>
    <property type="match status" value="1"/>
</dbReference>
<organism evidence="19 20">
    <name type="scientific">Dinothrombium tinctorium</name>
    <dbReference type="NCBI Taxonomy" id="1965070"/>
    <lineage>
        <taxon>Eukaryota</taxon>
        <taxon>Metazoa</taxon>
        <taxon>Ecdysozoa</taxon>
        <taxon>Arthropoda</taxon>
        <taxon>Chelicerata</taxon>
        <taxon>Arachnida</taxon>
        <taxon>Acari</taxon>
        <taxon>Acariformes</taxon>
        <taxon>Trombidiformes</taxon>
        <taxon>Prostigmata</taxon>
        <taxon>Anystina</taxon>
        <taxon>Parasitengona</taxon>
        <taxon>Trombidioidea</taxon>
        <taxon>Trombidiidae</taxon>
        <taxon>Dinothrombium</taxon>
    </lineage>
</organism>
<dbReference type="Proteomes" id="UP000285301">
    <property type="component" value="Unassembled WGS sequence"/>
</dbReference>
<evidence type="ECO:0000256" key="14">
    <source>
        <dbReference type="ARBA" id="ARBA00023160"/>
    </source>
</evidence>
<dbReference type="Pfam" id="PF04387">
    <property type="entry name" value="PTPLA"/>
    <property type="match status" value="1"/>
</dbReference>
<keyword evidence="5 17" id="KW-0444">Lipid biosynthesis</keyword>
<dbReference type="PANTHER" id="PTHR11035:SF35">
    <property type="entry name" value="VERY-LONG-CHAIN (3R)-3-HYDROXYACYL-COA DEHYDRATASE"/>
    <property type="match status" value="1"/>
</dbReference>
<dbReference type="InterPro" id="IPR007482">
    <property type="entry name" value="Tyr_Pase-like_PTPLA"/>
</dbReference>
<keyword evidence="12 17" id="KW-0443">Lipid metabolism</keyword>
<dbReference type="PANTHER" id="PTHR11035">
    <property type="entry name" value="VERY-LONG-CHAIN (3R)-3-HYDROXYACYL-COA DEHYDRATASE"/>
    <property type="match status" value="1"/>
</dbReference>
<evidence type="ECO:0000256" key="6">
    <source>
        <dbReference type="ARBA" id="ARBA00022692"/>
    </source>
</evidence>
<keyword evidence="11 17" id="KW-1133">Transmembrane helix</keyword>
<evidence type="ECO:0000256" key="3">
    <source>
        <dbReference type="ARBA" id="ARBA00007811"/>
    </source>
</evidence>